<evidence type="ECO:0000313" key="1">
    <source>
        <dbReference type="EMBL" id="GAA1730493.1"/>
    </source>
</evidence>
<dbReference type="InterPro" id="IPR023393">
    <property type="entry name" value="START-like_dom_sf"/>
</dbReference>
<keyword evidence="2" id="KW-1185">Reference proteome</keyword>
<dbReference type="SUPFAM" id="SSF55961">
    <property type="entry name" value="Bet v1-like"/>
    <property type="match status" value="1"/>
</dbReference>
<organism evidence="1 2">
    <name type="scientific">Aeromicrobium alkaliterrae</name>
    <dbReference type="NCBI Taxonomy" id="302168"/>
    <lineage>
        <taxon>Bacteria</taxon>
        <taxon>Bacillati</taxon>
        <taxon>Actinomycetota</taxon>
        <taxon>Actinomycetes</taxon>
        <taxon>Propionibacteriales</taxon>
        <taxon>Nocardioidaceae</taxon>
        <taxon>Aeromicrobium</taxon>
    </lineage>
</organism>
<gene>
    <name evidence="1" type="ORF">GCM10009710_08870</name>
</gene>
<sequence length="125" mass="14271">MREVPLPPEEAWARVTDWPRHARAVPLTRITRTADGFVARTGLGRLRFDDPMRVVESDPPWRCRLVKEGRVVTGWAEIVVEEIPSGSRVTWRELAHVRGVPRVFAGLERRSAHVLFSRVLDEVLG</sequence>
<accession>A0ABP4VKX8</accession>
<name>A0ABP4VKX8_9ACTN</name>
<proteinExistence type="predicted"/>
<dbReference type="EMBL" id="BAAAME010000002">
    <property type="protein sequence ID" value="GAA1730493.1"/>
    <property type="molecule type" value="Genomic_DNA"/>
</dbReference>
<comment type="caution">
    <text evidence="1">The sequence shown here is derived from an EMBL/GenBank/DDBJ whole genome shotgun (WGS) entry which is preliminary data.</text>
</comment>
<evidence type="ECO:0008006" key="3">
    <source>
        <dbReference type="Google" id="ProtNLM"/>
    </source>
</evidence>
<protein>
    <recommendedName>
        <fullName evidence="3">Immediate-early protein 2</fullName>
    </recommendedName>
</protein>
<evidence type="ECO:0000313" key="2">
    <source>
        <dbReference type="Proteomes" id="UP001501057"/>
    </source>
</evidence>
<dbReference type="Gene3D" id="3.30.530.20">
    <property type="match status" value="1"/>
</dbReference>
<dbReference type="Proteomes" id="UP001501057">
    <property type="component" value="Unassembled WGS sequence"/>
</dbReference>
<reference evidence="2" key="1">
    <citation type="journal article" date="2019" name="Int. J. Syst. Evol. Microbiol.">
        <title>The Global Catalogue of Microorganisms (GCM) 10K type strain sequencing project: providing services to taxonomists for standard genome sequencing and annotation.</title>
        <authorList>
            <consortium name="The Broad Institute Genomics Platform"/>
            <consortium name="The Broad Institute Genome Sequencing Center for Infectious Disease"/>
            <person name="Wu L."/>
            <person name="Ma J."/>
        </authorList>
    </citation>
    <scope>NUCLEOTIDE SEQUENCE [LARGE SCALE GENOMIC DNA]</scope>
    <source>
        <strain evidence="2">JCM 13518</strain>
    </source>
</reference>